<sequence length="151" mass="17027">MSIIVTSGTVKGAEEIERLVHTAVDAAFFDALIEIVTFDIGLFSKTVAKKSGDMRRAVAAGMRQVLRKLPFHRGKTTLSWEAFKEAVISFRDYAEWHFRGRGFYVAPTTPSTFPMRLSRLKPMAEAAFIRHRSIQLKLFGIEETQVTGGFR</sequence>
<organism evidence="1">
    <name type="scientific">marine sediment metagenome</name>
    <dbReference type="NCBI Taxonomy" id="412755"/>
    <lineage>
        <taxon>unclassified sequences</taxon>
        <taxon>metagenomes</taxon>
        <taxon>ecological metagenomes</taxon>
    </lineage>
</organism>
<protein>
    <submittedName>
        <fullName evidence="1">Uncharacterized protein</fullName>
    </submittedName>
</protein>
<comment type="caution">
    <text evidence="1">The sequence shown here is derived from an EMBL/GenBank/DDBJ whole genome shotgun (WGS) entry which is preliminary data.</text>
</comment>
<reference evidence="1" key="1">
    <citation type="journal article" date="2015" name="Nature">
        <title>Complex archaea that bridge the gap between prokaryotes and eukaryotes.</title>
        <authorList>
            <person name="Spang A."/>
            <person name="Saw J.H."/>
            <person name="Jorgensen S.L."/>
            <person name="Zaremba-Niedzwiedzka K."/>
            <person name="Martijn J."/>
            <person name="Lind A.E."/>
            <person name="van Eijk R."/>
            <person name="Schleper C."/>
            <person name="Guy L."/>
            <person name="Ettema T.J."/>
        </authorList>
    </citation>
    <scope>NUCLEOTIDE SEQUENCE</scope>
</reference>
<gene>
    <name evidence="1" type="ORF">LCGC14_2632540</name>
</gene>
<evidence type="ECO:0000313" key="1">
    <source>
        <dbReference type="EMBL" id="KKK99460.1"/>
    </source>
</evidence>
<proteinExistence type="predicted"/>
<name>A0A0F9AMD9_9ZZZZ</name>
<dbReference type="EMBL" id="LAZR01045195">
    <property type="protein sequence ID" value="KKK99460.1"/>
    <property type="molecule type" value="Genomic_DNA"/>
</dbReference>
<accession>A0A0F9AMD9</accession>
<dbReference type="AlphaFoldDB" id="A0A0F9AMD9"/>